<evidence type="ECO:0000259" key="1">
    <source>
        <dbReference type="Pfam" id="PF00685"/>
    </source>
</evidence>
<evidence type="ECO:0000313" key="7">
    <source>
        <dbReference type="EMBL" id="CAB4188975.1"/>
    </source>
</evidence>
<sequence length="235" mass="27689">MSIYHLHIPRTSGIYIRDNIHPHLKANGIPTFASNRTVFDKEIVKKSKFVSGHFATSPIDLLDNPDIFCVVRNPVDRFISYFRYTAIVLVEKKRMEEKLDNWLYGEHSLIQDNMQSKFLTGKINLKKFNENVKNFNKKVDNGWFVEGYSLNINDIKKSIDSMYCYTIDQHNNFKEDMNKSLIKNFNFSTFKHSDKTNESIDIGINFTKSQINKIQELNSIDCEVYEYVRSLKKRY</sequence>
<dbReference type="Gene3D" id="3.40.50.300">
    <property type="entry name" value="P-loop containing nucleotide triphosphate hydrolases"/>
    <property type="match status" value="1"/>
</dbReference>
<dbReference type="Pfam" id="PF00685">
    <property type="entry name" value="Sulfotransfer_1"/>
    <property type="match status" value="1"/>
</dbReference>
<evidence type="ECO:0000313" key="10">
    <source>
        <dbReference type="EMBL" id="CAB5231370.1"/>
    </source>
</evidence>
<feature type="domain" description="Sulfotransferase" evidence="1">
    <location>
        <begin position="45"/>
        <end position="197"/>
    </location>
</feature>
<dbReference type="EMBL" id="LR798431">
    <property type="protein sequence ID" value="CAB5231370.1"/>
    <property type="molecule type" value="Genomic_DNA"/>
</dbReference>
<evidence type="ECO:0000313" key="5">
    <source>
        <dbReference type="EMBL" id="CAB4179732.1"/>
    </source>
</evidence>
<accession>A0A6J5MQT2</accession>
<dbReference type="EMBL" id="LR797080">
    <property type="protein sequence ID" value="CAB4185865.1"/>
    <property type="molecule type" value="Genomic_DNA"/>
</dbReference>
<evidence type="ECO:0000313" key="4">
    <source>
        <dbReference type="EMBL" id="CAB4173712.1"/>
    </source>
</evidence>
<dbReference type="EMBL" id="LR797131">
    <property type="protein sequence ID" value="CAB4188975.1"/>
    <property type="molecule type" value="Genomic_DNA"/>
</dbReference>
<dbReference type="SUPFAM" id="SSF52540">
    <property type="entry name" value="P-loop containing nucleoside triphosphate hydrolases"/>
    <property type="match status" value="1"/>
</dbReference>
<dbReference type="EMBL" id="LR796457">
    <property type="protein sequence ID" value="CAB4145849.1"/>
    <property type="molecule type" value="Genomic_DNA"/>
</dbReference>
<evidence type="ECO:0000313" key="8">
    <source>
        <dbReference type="EMBL" id="CAB4192138.1"/>
    </source>
</evidence>
<dbReference type="EMBL" id="LR797188">
    <property type="protein sequence ID" value="CAB4192138.1"/>
    <property type="molecule type" value="Genomic_DNA"/>
</dbReference>
<dbReference type="InterPro" id="IPR027417">
    <property type="entry name" value="P-loop_NTPase"/>
</dbReference>
<dbReference type="InterPro" id="IPR000863">
    <property type="entry name" value="Sulfotransferase_dom"/>
</dbReference>
<proteinExistence type="predicted"/>
<dbReference type="EMBL" id="LR796915">
    <property type="protein sequence ID" value="CAB4173712.1"/>
    <property type="molecule type" value="Genomic_DNA"/>
</dbReference>
<evidence type="ECO:0000313" key="9">
    <source>
        <dbReference type="EMBL" id="CAB4217715.1"/>
    </source>
</evidence>
<name>A0A6J5MQT2_9CAUD</name>
<dbReference type="EMBL" id="LR796551">
    <property type="protein sequence ID" value="CAB4150579.1"/>
    <property type="molecule type" value="Genomic_DNA"/>
</dbReference>
<protein>
    <submittedName>
        <fullName evidence="2">Sulfotransferase</fullName>
    </submittedName>
</protein>
<gene>
    <name evidence="5" type="ORF">UFOVP1032_70</name>
    <name evidence="6" type="ORF">UFOVP1125_138</name>
    <name evidence="7" type="ORF">UFOVP1173_84</name>
    <name evidence="8" type="ORF">UFOVP1241_2</name>
    <name evidence="9" type="ORF">UFOVP1491_70</name>
    <name evidence="10" type="ORF">UFOVP1579_70</name>
    <name evidence="2" type="ORF">UFOVP485_51</name>
    <name evidence="3" type="ORF">UFOVP575_3</name>
    <name evidence="4" type="ORF">UFOVP963_5</name>
</gene>
<dbReference type="EMBL" id="LR797455">
    <property type="protein sequence ID" value="CAB4217715.1"/>
    <property type="molecule type" value="Genomic_DNA"/>
</dbReference>
<organism evidence="2">
    <name type="scientific">uncultured Caudovirales phage</name>
    <dbReference type="NCBI Taxonomy" id="2100421"/>
    <lineage>
        <taxon>Viruses</taxon>
        <taxon>Duplodnaviria</taxon>
        <taxon>Heunggongvirae</taxon>
        <taxon>Uroviricota</taxon>
        <taxon>Caudoviricetes</taxon>
        <taxon>Peduoviridae</taxon>
        <taxon>Maltschvirus</taxon>
        <taxon>Maltschvirus maltsch</taxon>
    </lineage>
</organism>
<reference evidence="2" key="1">
    <citation type="submission" date="2020-04" db="EMBL/GenBank/DDBJ databases">
        <authorList>
            <person name="Chiriac C."/>
            <person name="Salcher M."/>
            <person name="Ghai R."/>
            <person name="Kavagutti S V."/>
        </authorList>
    </citation>
    <scope>NUCLEOTIDE SEQUENCE</scope>
</reference>
<keyword evidence="2" id="KW-0808">Transferase</keyword>
<evidence type="ECO:0000313" key="2">
    <source>
        <dbReference type="EMBL" id="CAB4145849.1"/>
    </source>
</evidence>
<evidence type="ECO:0000313" key="3">
    <source>
        <dbReference type="EMBL" id="CAB4150579.1"/>
    </source>
</evidence>
<evidence type="ECO:0000313" key="6">
    <source>
        <dbReference type="EMBL" id="CAB4185865.1"/>
    </source>
</evidence>
<dbReference type="EMBL" id="LR796983">
    <property type="protein sequence ID" value="CAB4179732.1"/>
    <property type="molecule type" value="Genomic_DNA"/>
</dbReference>
<dbReference type="GO" id="GO:0008146">
    <property type="term" value="F:sulfotransferase activity"/>
    <property type="evidence" value="ECO:0007669"/>
    <property type="project" value="InterPro"/>
</dbReference>